<accession>A0ACC3TP36</accession>
<name>A0ACC3TP36_9ASCO</name>
<dbReference type="Proteomes" id="UP001489719">
    <property type="component" value="Unassembled WGS sequence"/>
</dbReference>
<proteinExistence type="predicted"/>
<sequence>MKSKATVVRTKGKSSSGILPFKDSETKVRSAEPPKDVDMLDASDAASSASDGTESENEEEITLADRVTALETKSKSKPQTNGKSPSKPLDKDVDAQAGKTGSVPTIGTLSTILRQALRTNDQALLESCLSFTDVAVIKQTIIRLDPTLSATLLERLAERIARTPSRASQLSVWIRWIMVAHGGYLVGLPGLVNKLTNVRSTLARNAGTLNRLLALQGRLDMLSAQIELRRESRKDEEEEVDSEIEYVEGDEDEVVLDDAGYIVGEEEDEDEDDESESEDEEEADDMEDEDEDVESEAEEVNIDKNVDDEDDEDVDDEDDDDDDEDEDEDDEDEQED</sequence>
<gene>
    <name evidence="1" type="ORF">V1517DRAFT_322049</name>
</gene>
<comment type="caution">
    <text evidence="1">The sequence shown here is derived from an EMBL/GenBank/DDBJ whole genome shotgun (WGS) entry which is preliminary data.</text>
</comment>
<evidence type="ECO:0000313" key="2">
    <source>
        <dbReference type="Proteomes" id="UP001489719"/>
    </source>
</evidence>
<protein>
    <submittedName>
        <fullName evidence="1">Dip2/Utp12 family-domain-containing protein</fullName>
    </submittedName>
</protein>
<reference evidence="2" key="1">
    <citation type="journal article" date="2024" name="Front. Bioeng. Biotechnol.">
        <title>Genome-scale model development and genomic sequencing of the oleaginous clade Lipomyces.</title>
        <authorList>
            <person name="Czajka J.J."/>
            <person name="Han Y."/>
            <person name="Kim J."/>
            <person name="Mondo S.J."/>
            <person name="Hofstad B.A."/>
            <person name="Robles A."/>
            <person name="Haridas S."/>
            <person name="Riley R."/>
            <person name="LaButti K."/>
            <person name="Pangilinan J."/>
            <person name="Andreopoulos W."/>
            <person name="Lipzen A."/>
            <person name="Yan J."/>
            <person name="Wang M."/>
            <person name="Ng V."/>
            <person name="Grigoriev I.V."/>
            <person name="Spatafora J.W."/>
            <person name="Magnuson J.K."/>
            <person name="Baker S.E."/>
            <person name="Pomraning K.R."/>
        </authorList>
    </citation>
    <scope>NUCLEOTIDE SEQUENCE [LARGE SCALE GENOMIC DNA]</scope>
    <source>
        <strain evidence="2">CBS 10300</strain>
    </source>
</reference>
<dbReference type="EMBL" id="MU970069">
    <property type="protein sequence ID" value="KAK9322899.1"/>
    <property type="molecule type" value="Genomic_DNA"/>
</dbReference>
<organism evidence="1 2">
    <name type="scientific">Lipomyces orientalis</name>
    <dbReference type="NCBI Taxonomy" id="1233043"/>
    <lineage>
        <taxon>Eukaryota</taxon>
        <taxon>Fungi</taxon>
        <taxon>Dikarya</taxon>
        <taxon>Ascomycota</taxon>
        <taxon>Saccharomycotina</taxon>
        <taxon>Lipomycetes</taxon>
        <taxon>Lipomycetales</taxon>
        <taxon>Lipomycetaceae</taxon>
        <taxon>Lipomyces</taxon>
    </lineage>
</organism>
<keyword evidence="2" id="KW-1185">Reference proteome</keyword>
<evidence type="ECO:0000313" key="1">
    <source>
        <dbReference type="EMBL" id="KAK9322899.1"/>
    </source>
</evidence>